<evidence type="ECO:0000313" key="3">
    <source>
        <dbReference type="EMBL" id="WAL63971.1"/>
    </source>
</evidence>
<evidence type="ECO:0000259" key="2">
    <source>
        <dbReference type="Pfam" id="PF03807"/>
    </source>
</evidence>
<dbReference type="Gene3D" id="3.40.50.720">
    <property type="entry name" value="NAD(P)-binding Rossmann-like Domain"/>
    <property type="match status" value="1"/>
</dbReference>
<name>A0ABY7AVG2_9PSEU</name>
<accession>A0ABY7AVG2</accession>
<reference evidence="3" key="1">
    <citation type="submission" date="2022-11" db="EMBL/GenBank/DDBJ databases">
        <authorList>
            <person name="Mo P."/>
        </authorList>
    </citation>
    <scope>NUCLEOTIDE SEQUENCE</scope>
    <source>
        <strain evidence="3">HUAS 11-8</strain>
    </source>
</reference>
<dbReference type="EMBL" id="CP113836">
    <property type="protein sequence ID" value="WAL63971.1"/>
    <property type="molecule type" value="Genomic_DNA"/>
</dbReference>
<dbReference type="InterPro" id="IPR028939">
    <property type="entry name" value="P5C_Rdtase_cat_N"/>
</dbReference>
<evidence type="ECO:0000256" key="1">
    <source>
        <dbReference type="ARBA" id="ARBA00023002"/>
    </source>
</evidence>
<sequence length="220" mass="23404">MRIAVLGTGIVGRTLANRLAGLHHRVVLGSRDPGGDRAQRWARSAGPHGKVAGYAEAVTDATVVVNAIAGAASPHALGELSTALEGKVLVDVANPVAAIDRDPPVLEPVTELSLGERLQLLLPRTHVVKTLNTVSPAVMIHPTRVPGHHVVFLAGNSGHAKRIVTGLLRELGWPPDGIVDLGDITGARSTEMLVPLRHRLTRSFGHSDFNLDIQRGRTRR</sequence>
<proteinExistence type="predicted"/>
<evidence type="ECO:0000313" key="4">
    <source>
        <dbReference type="Proteomes" id="UP001163203"/>
    </source>
</evidence>
<dbReference type="RefSeq" id="WP_268754215.1">
    <property type="nucleotide sequence ID" value="NZ_CP113836.1"/>
</dbReference>
<dbReference type="Proteomes" id="UP001163203">
    <property type="component" value="Chromosome"/>
</dbReference>
<dbReference type="Pfam" id="PF03807">
    <property type="entry name" value="F420_oxidored"/>
    <property type="match status" value="1"/>
</dbReference>
<keyword evidence="1" id="KW-0560">Oxidoreductase</keyword>
<gene>
    <name evidence="3" type="ORF">ORV05_23640</name>
</gene>
<organism evidence="3 4">
    <name type="scientific">Amycolatopsis cynarae</name>
    <dbReference type="NCBI Taxonomy" id="2995223"/>
    <lineage>
        <taxon>Bacteria</taxon>
        <taxon>Bacillati</taxon>
        <taxon>Actinomycetota</taxon>
        <taxon>Actinomycetes</taxon>
        <taxon>Pseudonocardiales</taxon>
        <taxon>Pseudonocardiaceae</taxon>
        <taxon>Amycolatopsis</taxon>
    </lineage>
</organism>
<dbReference type="InterPro" id="IPR051267">
    <property type="entry name" value="STEAP_metalloreductase"/>
</dbReference>
<protein>
    <submittedName>
        <fullName evidence="3">NAD(P)-binding domain-containing protein</fullName>
    </submittedName>
</protein>
<dbReference type="PANTHER" id="PTHR14239">
    <property type="entry name" value="DUDULIN-RELATED"/>
    <property type="match status" value="1"/>
</dbReference>
<keyword evidence="4" id="KW-1185">Reference proteome</keyword>
<feature type="domain" description="Pyrroline-5-carboxylate reductase catalytic N-terminal" evidence="2">
    <location>
        <begin position="2"/>
        <end position="95"/>
    </location>
</feature>
<dbReference type="InterPro" id="IPR036291">
    <property type="entry name" value="NAD(P)-bd_dom_sf"/>
</dbReference>
<dbReference type="SUPFAM" id="SSF51735">
    <property type="entry name" value="NAD(P)-binding Rossmann-fold domains"/>
    <property type="match status" value="1"/>
</dbReference>